<dbReference type="InterPro" id="IPR051243">
    <property type="entry name" value="PcG_WD-repeat"/>
</dbReference>
<evidence type="ECO:0000256" key="4">
    <source>
        <dbReference type="ARBA" id="ARBA00023163"/>
    </source>
</evidence>
<dbReference type="OrthoDB" id="7318948at2759"/>
<organism evidence="6">
    <name type="scientific">Salpingoeca rosetta (strain ATCC 50818 / BSB-021)</name>
    <dbReference type="NCBI Taxonomy" id="946362"/>
    <lineage>
        <taxon>Eukaryota</taxon>
        <taxon>Choanoflagellata</taxon>
        <taxon>Craspedida</taxon>
        <taxon>Salpingoecidae</taxon>
        <taxon>Salpingoeca</taxon>
    </lineage>
</organism>
<reference evidence="5" key="1">
    <citation type="submission" date="2009-08" db="EMBL/GenBank/DDBJ databases">
        <title>Annotation of Salpingoeca rosetta.</title>
        <authorList>
            <consortium name="The Broad Institute Genome Sequencing Platform"/>
            <person name="Russ C."/>
            <person name="Cuomo C."/>
            <person name="Burger G."/>
            <person name="Gray M.W."/>
            <person name="Holland P.W.H."/>
            <person name="King N."/>
            <person name="Lang F.B.F."/>
            <person name="Roger A.J."/>
            <person name="Ruiz-Trillo I."/>
            <person name="Young S.K."/>
            <person name="Zeng Q."/>
            <person name="Gargeya S."/>
            <person name="Alvarado L."/>
            <person name="Berlin A."/>
            <person name="Chapman S.B."/>
            <person name="Chen Z."/>
            <person name="Freedman E."/>
            <person name="Gellesch M."/>
            <person name="Goldberg J."/>
            <person name="Griggs A."/>
            <person name="Gujja S."/>
            <person name="Heilman E."/>
            <person name="Heiman D."/>
            <person name="Howarth C."/>
            <person name="Mehta T."/>
            <person name="Neiman D."/>
            <person name="Pearson M."/>
            <person name="Roberts A."/>
            <person name="Saif S."/>
            <person name="Shea T."/>
            <person name="Shenoy N."/>
            <person name="Sisk P."/>
            <person name="Stolte C."/>
            <person name="Sykes S."/>
            <person name="White J."/>
            <person name="Yandava C."/>
            <person name="Haas B."/>
            <person name="Nusbaum C."/>
            <person name="Birren B."/>
        </authorList>
    </citation>
    <scope>NUCLEOTIDE SEQUENCE [LARGE SCALE GENOMIC DNA]</scope>
    <source>
        <strain evidence="5">ATCC 50818</strain>
    </source>
</reference>
<evidence type="ECO:0000256" key="2">
    <source>
        <dbReference type="ARBA" id="ARBA00022737"/>
    </source>
</evidence>
<keyword evidence="4" id="KW-0804">Transcription</keyword>
<dbReference type="PANTHER" id="PTHR10253">
    <property type="entry name" value="POLYCOMB PROTEIN"/>
    <property type="match status" value="1"/>
</dbReference>
<evidence type="ECO:0000313" key="6">
    <source>
        <dbReference type="Proteomes" id="UP000007799"/>
    </source>
</evidence>
<keyword evidence="6" id="KW-1185">Reference proteome</keyword>
<dbReference type="InterPro" id="IPR036322">
    <property type="entry name" value="WD40_repeat_dom_sf"/>
</dbReference>
<dbReference type="AlphaFoldDB" id="F2U2P7"/>
<dbReference type="KEGG" id="sre:PTSG_02577"/>
<keyword evidence="2" id="KW-0677">Repeat</keyword>
<accession>F2U2P7</accession>
<sequence length="362" mass="39349">MSGSGSGSGSSEVVTGLHDPRPFVLFDSVPKQIRQAADMRVWGSAFGTSDQTKHLVAVVGGPHLCVCDCSLDMRPLFKYTLDTDEDLYCVSWGWKPLQGVPDMPIIAAAGLTGHVWVFSVKGEPLLAFRRYKCLTTAIMFHPTNPAVLFAGDDKGRLLQWNISWTSDPPTATATKKQSGSGWSAPRVSHVSSQINPVLALSALKPLKARTDIFPSKSVVVDSIVHIPGTNLFVAKGTKSDIALLRLTGPHHHLETVCHLQWPKFNEYYFRLDAFATPTGVQVVAGHAQTLYMYTVDPTSVNAQDVIEPAQTQDVVRYCALGDVRADKLSFVIRGVCASSDGRYALVTYDPAVFALWKTSTAA</sequence>
<protein>
    <submittedName>
        <fullName evidence="5">Uncharacterized protein</fullName>
    </submittedName>
</protein>
<proteinExistence type="predicted"/>
<evidence type="ECO:0000313" key="5">
    <source>
        <dbReference type="EMBL" id="EGD81891.1"/>
    </source>
</evidence>
<dbReference type="InterPro" id="IPR015943">
    <property type="entry name" value="WD40/YVTN_repeat-like_dom_sf"/>
</dbReference>
<evidence type="ECO:0000256" key="1">
    <source>
        <dbReference type="ARBA" id="ARBA00022574"/>
    </source>
</evidence>
<dbReference type="InParanoid" id="F2U2P7"/>
<dbReference type="SUPFAM" id="SSF50978">
    <property type="entry name" value="WD40 repeat-like"/>
    <property type="match status" value="1"/>
</dbReference>
<gene>
    <name evidence="5" type="ORF">PTSG_02577</name>
</gene>
<dbReference type="Proteomes" id="UP000007799">
    <property type="component" value="Unassembled WGS sequence"/>
</dbReference>
<keyword evidence="3" id="KW-0805">Transcription regulation</keyword>
<dbReference type="EMBL" id="GL832960">
    <property type="protein sequence ID" value="EGD81891.1"/>
    <property type="molecule type" value="Genomic_DNA"/>
</dbReference>
<name>F2U2P7_SALR5</name>
<dbReference type="STRING" id="946362.F2U2P7"/>
<dbReference type="RefSeq" id="XP_004996074.1">
    <property type="nucleotide sequence ID" value="XM_004996017.1"/>
</dbReference>
<keyword evidence="1" id="KW-0853">WD repeat</keyword>
<dbReference type="Gene3D" id="2.130.10.10">
    <property type="entry name" value="YVTN repeat-like/Quinoprotein amine dehydrogenase"/>
    <property type="match status" value="1"/>
</dbReference>
<dbReference type="GeneID" id="16076662"/>
<evidence type="ECO:0000256" key="3">
    <source>
        <dbReference type="ARBA" id="ARBA00023015"/>
    </source>
</evidence>